<protein>
    <submittedName>
        <fullName evidence="2">Uncharacterized protein</fullName>
    </submittedName>
</protein>
<accession>A0AAV7GP47</accession>
<organism evidence="2 3">
    <name type="scientific">Dendrobium chrysotoxum</name>
    <name type="common">Orchid</name>
    <dbReference type="NCBI Taxonomy" id="161865"/>
    <lineage>
        <taxon>Eukaryota</taxon>
        <taxon>Viridiplantae</taxon>
        <taxon>Streptophyta</taxon>
        <taxon>Embryophyta</taxon>
        <taxon>Tracheophyta</taxon>
        <taxon>Spermatophyta</taxon>
        <taxon>Magnoliopsida</taxon>
        <taxon>Liliopsida</taxon>
        <taxon>Asparagales</taxon>
        <taxon>Orchidaceae</taxon>
        <taxon>Epidendroideae</taxon>
        <taxon>Malaxideae</taxon>
        <taxon>Dendrobiinae</taxon>
        <taxon>Dendrobium</taxon>
    </lineage>
</organism>
<evidence type="ECO:0000313" key="2">
    <source>
        <dbReference type="EMBL" id="KAH0463394.1"/>
    </source>
</evidence>
<comment type="caution">
    <text evidence="2">The sequence shown here is derived from an EMBL/GenBank/DDBJ whole genome shotgun (WGS) entry which is preliminary data.</text>
</comment>
<keyword evidence="3" id="KW-1185">Reference proteome</keyword>
<dbReference type="EMBL" id="JAGFBR010000008">
    <property type="protein sequence ID" value="KAH0463394.1"/>
    <property type="molecule type" value="Genomic_DNA"/>
</dbReference>
<feature type="compositionally biased region" description="Acidic residues" evidence="1">
    <location>
        <begin position="90"/>
        <end position="100"/>
    </location>
</feature>
<feature type="compositionally biased region" description="Gly residues" evidence="1">
    <location>
        <begin position="51"/>
        <end position="82"/>
    </location>
</feature>
<evidence type="ECO:0000256" key="1">
    <source>
        <dbReference type="SAM" id="MobiDB-lite"/>
    </source>
</evidence>
<dbReference type="Proteomes" id="UP000775213">
    <property type="component" value="Unassembled WGS sequence"/>
</dbReference>
<name>A0AAV7GP47_DENCH</name>
<proteinExistence type="predicted"/>
<dbReference type="AlphaFoldDB" id="A0AAV7GP47"/>
<feature type="region of interest" description="Disordered" evidence="1">
    <location>
        <begin position="49"/>
        <end position="100"/>
    </location>
</feature>
<reference evidence="2 3" key="1">
    <citation type="journal article" date="2021" name="Hortic Res">
        <title>Chromosome-scale assembly of the Dendrobium chrysotoxum genome enhances the understanding of orchid evolution.</title>
        <authorList>
            <person name="Zhang Y."/>
            <person name="Zhang G.Q."/>
            <person name="Zhang D."/>
            <person name="Liu X.D."/>
            <person name="Xu X.Y."/>
            <person name="Sun W.H."/>
            <person name="Yu X."/>
            <person name="Zhu X."/>
            <person name="Wang Z.W."/>
            <person name="Zhao X."/>
            <person name="Zhong W.Y."/>
            <person name="Chen H."/>
            <person name="Yin W.L."/>
            <person name="Huang T."/>
            <person name="Niu S.C."/>
            <person name="Liu Z.J."/>
        </authorList>
    </citation>
    <scope>NUCLEOTIDE SEQUENCE [LARGE SCALE GENOMIC DNA]</scope>
    <source>
        <strain evidence="2">Lindl</strain>
    </source>
</reference>
<evidence type="ECO:0000313" key="3">
    <source>
        <dbReference type="Proteomes" id="UP000775213"/>
    </source>
</evidence>
<sequence length="100" mass="9500">MGAAAGGIGPSGHERVHEPLRVELVHGGGELRGARDGLAYAFGPAGQREAAGGGVEGWGGGERVGSPAGGCGGGKGGGGGEDGYGRGGREEDEGESQGDG</sequence>
<gene>
    <name evidence="2" type="ORF">IEQ34_007976</name>
</gene>